<dbReference type="GO" id="GO:0046872">
    <property type="term" value="F:metal ion binding"/>
    <property type="evidence" value="ECO:0007669"/>
    <property type="project" value="UniProtKB-KW"/>
</dbReference>
<dbReference type="InterPro" id="IPR006084">
    <property type="entry name" value="XPG/Rad2"/>
</dbReference>
<dbReference type="InterPro" id="IPR008918">
    <property type="entry name" value="HhH2"/>
</dbReference>
<evidence type="ECO:0000256" key="2">
    <source>
        <dbReference type="ARBA" id="ARBA00004123"/>
    </source>
</evidence>
<feature type="domain" description="XPG-I" evidence="10">
    <location>
        <begin position="138"/>
        <end position="207"/>
    </location>
</feature>
<keyword evidence="4" id="KW-0479">Metal-binding</keyword>
<dbReference type="InterPro" id="IPR006085">
    <property type="entry name" value="XPG_DNA_repair_N"/>
</dbReference>
<dbReference type="FunFam" id="3.40.50.1010:FF:000002">
    <property type="entry name" value="Exonuclease 1, putative"/>
    <property type="match status" value="1"/>
</dbReference>
<keyword evidence="13" id="KW-1185">Reference proteome</keyword>
<keyword evidence="5" id="KW-0227">DNA damage</keyword>
<evidence type="ECO:0000259" key="11">
    <source>
        <dbReference type="SMART" id="SM00485"/>
    </source>
</evidence>
<evidence type="ECO:0000256" key="1">
    <source>
        <dbReference type="ARBA" id="ARBA00001946"/>
    </source>
</evidence>
<dbReference type="InterPro" id="IPR044752">
    <property type="entry name" value="PIN-like_EXO1"/>
</dbReference>
<dbReference type="STRING" id="1314674.A0A0D7BPF1"/>
<reference evidence="12 13" key="1">
    <citation type="journal article" date="2015" name="Fungal Genet. Biol.">
        <title>Evolution of novel wood decay mechanisms in Agaricales revealed by the genome sequences of Fistulina hepatica and Cylindrobasidium torrendii.</title>
        <authorList>
            <person name="Floudas D."/>
            <person name="Held B.W."/>
            <person name="Riley R."/>
            <person name="Nagy L.G."/>
            <person name="Koehler G."/>
            <person name="Ransdell A.S."/>
            <person name="Younus H."/>
            <person name="Chow J."/>
            <person name="Chiniquy J."/>
            <person name="Lipzen A."/>
            <person name="Tritt A."/>
            <person name="Sun H."/>
            <person name="Haridas S."/>
            <person name="LaButti K."/>
            <person name="Ohm R.A."/>
            <person name="Kues U."/>
            <person name="Blanchette R.A."/>
            <person name="Grigoriev I.V."/>
            <person name="Minto R.E."/>
            <person name="Hibbett D.S."/>
        </authorList>
    </citation>
    <scope>NUCLEOTIDE SEQUENCE [LARGE SCALE GENOMIC DNA]</scope>
    <source>
        <strain evidence="12 13">FP15055 ss-10</strain>
    </source>
</reference>
<dbReference type="PANTHER" id="PTHR11081:SF65">
    <property type="entry name" value="DNA DAMAGE-INDUCIBLE PROTEIN DIN7-RELATED"/>
    <property type="match status" value="1"/>
</dbReference>
<dbReference type="SUPFAM" id="SSF88723">
    <property type="entry name" value="PIN domain-like"/>
    <property type="match status" value="1"/>
</dbReference>
<keyword evidence="3" id="KW-0540">Nuclease</keyword>
<dbReference type="SUPFAM" id="SSF47807">
    <property type="entry name" value="5' to 3' exonuclease, C-terminal subdomain"/>
    <property type="match status" value="1"/>
</dbReference>
<comment type="cofactor">
    <cofactor evidence="1">
        <name>Mg(2+)</name>
        <dbReference type="ChEBI" id="CHEBI:18420"/>
    </cofactor>
</comment>
<protein>
    <submittedName>
        <fullName evidence="12">PIN domain-like protein</fullName>
    </submittedName>
</protein>
<organism evidence="12 13">
    <name type="scientific">Cylindrobasidium torrendii FP15055 ss-10</name>
    <dbReference type="NCBI Taxonomy" id="1314674"/>
    <lineage>
        <taxon>Eukaryota</taxon>
        <taxon>Fungi</taxon>
        <taxon>Dikarya</taxon>
        <taxon>Basidiomycota</taxon>
        <taxon>Agaricomycotina</taxon>
        <taxon>Agaricomycetes</taxon>
        <taxon>Agaricomycetidae</taxon>
        <taxon>Agaricales</taxon>
        <taxon>Marasmiineae</taxon>
        <taxon>Physalacriaceae</taxon>
        <taxon>Cylindrobasidium</taxon>
    </lineage>
</organism>
<gene>
    <name evidence="12" type="ORF">CYLTODRAFT_344698</name>
</gene>
<dbReference type="Gene3D" id="1.10.150.20">
    <property type="entry name" value="5' to 3' exonuclease, C-terminal subdomain"/>
    <property type="match status" value="1"/>
</dbReference>
<keyword evidence="9" id="KW-0539">Nucleus</keyword>
<dbReference type="GO" id="GO:0017108">
    <property type="term" value="F:5'-flap endonuclease activity"/>
    <property type="evidence" value="ECO:0007669"/>
    <property type="project" value="TreeGrafter"/>
</dbReference>
<evidence type="ECO:0000256" key="6">
    <source>
        <dbReference type="ARBA" id="ARBA00022801"/>
    </source>
</evidence>
<dbReference type="OrthoDB" id="26491at2759"/>
<dbReference type="GO" id="GO:0006281">
    <property type="term" value="P:DNA repair"/>
    <property type="evidence" value="ECO:0007669"/>
    <property type="project" value="UniProtKB-KW"/>
</dbReference>
<evidence type="ECO:0000313" key="13">
    <source>
        <dbReference type="Proteomes" id="UP000054007"/>
    </source>
</evidence>
<dbReference type="Pfam" id="PF00867">
    <property type="entry name" value="XPG_I"/>
    <property type="match status" value="1"/>
</dbReference>
<dbReference type="PRINTS" id="PR00853">
    <property type="entry name" value="XPGRADSUPER"/>
</dbReference>
<dbReference type="CDD" id="cd09857">
    <property type="entry name" value="PIN_EXO1"/>
    <property type="match status" value="1"/>
</dbReference>
<keyword evidence="8" id="KW-0234">DNA repair</keyword>
<feature type="domain" description="XPG N-terminal" evidence="11">
    <location>
        <begin position="1"/>
        <end position="99"/>
    </location>
</feature>
<dbReference type="PANTHER" id="PTHR11081">
    <property type="entry name" value="FLAP ENDONUCLEASE FAMILY MEMBER"/>
    <property type="match status" value="1"/>
</dbReference>
<dbReference type="SMART" id="SM00279">
    <property type="entry name" value="HhH2"/>
    <property type="match status" value="1"/>
</dbReference>
<dbReference type="SMART" id="SM00485">
    <property type="entry name" value="XPGN"/>
    <property type="match status" value="1"/>
</dbReference>
<dbReference type="Proteomes" id="UP000054007">
    <property type="component" value="Unassembled WGS sequence"/>
</dbReference>
<dbReference type="GO" id="GO:0008409">
    <property type="term" value="F:5'-3' exonuclease activity"/>
    <property type="evidence" value="ECO:0007669"/>
    <property type="project" value="UniProtKB-ARBA"/>
</dbReference>
<comment type="subcellular location">
    <subcellularLocation>
        <location evidence="2">Nucleus</location>
    </subcellularLocation>
</comment>
<keyword evidence="6" id="KW-0378">Hydrolase</keyword>
<evidence type="ECO:0000256" key="4">
    <source>
        <dbReference type="ARBA" id="ARBA00022723"/>
    </source>
</evidence>
<dbReference type="GO" id="GO:0003677">
    <property type="term" value="F:DNA binding"/>
    <property type="evidence" value="ECO:0007669"/>
    <property type="project" value="InterPro"/>
</dbReference>
<dbReference type="InterPro" id="IPR006086">
    <property type="entry name" value="XPG-I_dom"/>
</dbReference>
<dbReference type="EMBL" id="KN880447">
    <property type="protein sequence ID" value="KIY72069.1"/>
    <property type="molecule type" value="Genomic_DNA"/>
</dbReference>
<dbReference type="InterPro" id="IPR029060">
    <property type="entry name" value="PIN-like_dom_sf"/>
</dbReference>
<keyword evidence="7" id="KW-0460">Magnesium</keyword>
<dbReference type="AlphaFoldDB" id="A0A0D7BPF1"/>
<name>A0A0D7BPF1_9AGAR</name>
<dbReference type="Gene3D" id="3.40.50.1010">
    <property type="entry name" value="5'-nuclease"/>
    <property type="match status" value="1"/>
</dbReference>
<evidence type="ECO:0000256" key="3">
    <source>
        <dbReference type="ARBA" id="ARBA00022722"/>
    </source>
</evidence>
<dbReference type="SMART" id="SM00484">
    <property type="entry name" value="XPGI"/>
    <property type="match status" value="1"/>
</dbReference>
<dbReference type="FunFam" id="1.10.150.20:FF:000011">
    <property type="entry name" value="exonuclease 1"/>
    <property type="match status" value="1"/>
</dbReference>
<dbReference type="GO" id="GO:0005634">
    <property type="term" value="C:nucleus"/>
    <property type="evidence" value="ECO:0007669"/>
    <property type="project" value="UniProtKB-SubCell"/>
</dbReference>
<sequence>MGIQGLLPKLKSIRRTRHLDEYNGKTVAVDGYAWLHMGVHTCATELALEKPTNKYVDYMMSRVRIMRHHGIVPYIVFDGGPLPAKKGTELEREKKRKEALEKAKKLHEAGKHSEARKSFATCVDVSPQMAYQCIKALKAQGVQYVVAPYEADAQLAYLERTGAVDAILTIDSDLLVFGGKDVLYDLDVHSRTVNSYRRAEFGAVRADGIILAGWSDAQFRTWAIMSGCDYLPNIPGVAIKGAYNALREHKTVENVVRNFRLNGRQVPRDYLAKFNLAEKCFLHQRVYDPDMECLVHFSPVDSAEWNETLDLHVGP</sequence>
<evidence type="ECO:0000259" key="10">
    <source>
        <dbReference type="SMART" id="SM00484"/>
    </source>
</evidence>
<proteinExistence type="predicted"/>
<evidence type="ECO:0000256" key="7">
    <source>
        <dbReference type="ARBA" id="ARBA00022842"/>
    </source>
</evidence>
<evidence type="ECO:0000256" key="8">
    <source>
        <dbReference type="ARBA" id="ARBA00023204"/>
    </source>
</evidence>
<accession>A0A0D7BPF1</accession>
<dbReference type="InterPro" id="IPR036279">
    <property type="entry name" value="5-3_exonuclease_C_sf"/>
</dbReference>
<evidence type="ECO:0000256" key="9">
    <source>
        <dbReference type="ARBA" id="ARBA00023242"/>
    </source>
</evidence>
<evidence type="ECO:0000256" key="5">
    <source>
        <dbReference type="ARBA" id="ARBA00022763"/>
    </source>
</evidence>
<dbReference type="Pfam" id="PF00752">
    <property type="entry name" value="XPG_N"/>
    <property type="match status" value="1"/>
</dbReference>
<evidence type="ECO:0000313" key="12">
    <source>
        <dbReference type="EMBL" id="KIY72069.1"/>
    </source>
</evidence>